<evidence type="ECO:0000256" key="4">
    <source>
        <dbReference type="ARBA" id="ARBA00023136"/>
    </source>
</evidence>
<dbReference type="Pfam" id="PF10328">
    <property type="entry name" value="7TM_GPCR_Srx"/>
    <property type="match status" value="2"/>
</dbReference>
<evidence type="ECO:0000256" key="5">
    <source>
        <dbReference type="SAM" id="Phobius"/>
    </source>
</evidence>
<evidence type="ECO:0000313" key="7">
    <source>
        <dbReference type="Proteomes" id="UP000025227"/>
    </source>
</evidence>
<keyword evidence="4 5" id="KW-0472">Membrane</keyword>
<dbReference type="CDD" id="cd00637">
    <property type="entry name" value="7tm_classA_rhodopsin-like"/>
    <property type="match status" value="1"/>
</dbReference>
<dbReference type="AlphaFoldDB" id="A0A7I5E6C2"/>
<dbReference type="GO" id="GO:0016020">
    <property type="term" value="C:membrane"/>
    <property type="evidence" value="ECO:0007669"/>
    <property type="project" value="UniProtKB-SubCell"/>
</dbReference>
<dbReference type="Gene3D" id="1.20.1070.10">
    <property type="entry name" value="Rhodopsin 7-helix transmembrane proteins"/>
    <property type="match status" value="1"/>
</dbReference>
<dbReference type="PROSITE" id="PS50262">
    <property type="entry name" value="G_PROTEIN_RECEP_F1_2"/>
    <property type="match status" value="1"/>
</dbReference>
<dbReference type="InterPro" id="IPR017452">
    <property type="entry name" value="GPCR_Rhodpsn_7TM"/>
</dbReference>
<dbReference type="WBParaSite" id="HCON_00026640-00001">
    <property type="protein sequence ID" value="HCON_00026640-00001"/>
    <property type="gene ID" value="HCON_00026640"/>
</dbReference>
<keyword evidence="7" id="KW-1185">Reference proteome</keyword>
<accession>A0A7I5E6C2</accession>
<organism evidence="7 8">
    <name type="scientific">Haemonchus contortus</name>
    <name type="common">Barber pole worm</name>
    <dbReference type="NCBI Taxonomy" id="6289"/>
    <lineage>
        <taxon>Eukaryota</taxon>
        <taxon>Metazoa</taxon>
        <taxon>Ecdysozoa</taxon>
        <taxon>Nematoda</taxon>
        <taxon>Chromadorea</taxon>
        <taxon>Rhabditida</taxon>
        <taxon>Rhabditina</taxon>
        <taxon>Rhabditomorpha</taxon>
        <taxon>Strongyloidea</taxon>
        <taxon>Trichostrongylidae</taxon>
        <taxon>Haemonchus</taxon>
    </lineage>
</organism>
<feature type="transmembrane region" description="Helical" evidence="5">
    <location>
        <begin position="151"/>
        <end position="171"/>
    </location>
</feature>
<proteinExistence type="predicted"/>
<protein>
    <submittedName>
        <fullName evidence="8">G_PROTEIN_RECEP_F1_2 domain-containing protein</fullName>
    </submittedName>
</protein>
<evidence type="ECO:0000256" key="2">
    <source>
        <dbReference type="ARBA" id="ARBA00022692"/>
    </source>
</evidence>
<keyword evidence="2 5" id="KW-0812">Transmembrane</keyword>
<feature type="transmembrane region" description="Helical" evidence="5">
    <location>
        <begin position="191"/>
        <end position="212"/>
    </location>
</feature>
<evidence type="ECO:0000256" key="1">
    <source>
        <dbReference type="ARBA" id="ARBA00004370"/>
    </source>
</evidence>
<feature type="transmembrane region" description="Helical" evidence="5">
    <location>
        <begin position="33"/>
        <end position="58"/>
    </location>
</feature>
<keyword evidence="3 5" id="KW-1133">Transmembrane helix</keyword>
<evidence type="ECO:0000259" key="6">
    <source>
        <dbReference type="PROSITE" id="PS50262"/>
    </source>
</evidence>
<reference evidence="8" key="1">
    <citation type="submission" date="2020-12" db="UniProtKB">
        <authorList>
            <consortium name="WormBaseParasite"/>
        </authorList>
    </citation>
    <scope>IDENTIFICATION</scope>
    <source>
        <strain evidence="8">MHco3</strain>
    </source>
</reference>
<dbReference type="PANTHER" id="PTHR23017:SF3">
    <property type="entry name" value="G-PROTEIN COUPLED RECEPTORS FAMILY 1 PROFILE DOMAIN-CONTAINING PROTEIN"/>
    <property type="match status" value="1"/>
</dbReference>
<dbReference type="PANTHER" id="PTHR23017">
    <property type="entry name" value="SERPENTINE RECEPTOR, CLASS X"/>
    <property type="match status" value="1"/>
</dbReference>
<comment type="subcellular location">
    <subcellularLocation>
        <location evidence="1">Membrane</location>
    </subcellularLocation>
</comment>
<feature type="domain" description="G-protein coupled receptors family 1 profile" evidence="6">
    <location>
        <begin position="49"/>
        <end position="255"/>
    </location>
</feature>
<evidence type="ECO:0000256" key="3">
    <source>
        <dbReference type="ARBA" id="ARBA00022989"/>
    </source>
</evidence>
<name>A0A7I5E6C2_HAECO</name>
<dbReference type="InterPro" id="IPR019430">
    <property type="entry name" value="7TM_GPCR_serpentine_rcpt_Srx"/>
</dbReference>
<dbReference type="SUPFAM" id="SSF81321">
    <property type="entry name" value="Family A G protein-coupled receptor-like"/>
    <property type="match status" value="1"/>
</dbReference>
<feature type="transmembrane region" description="Helical" evidence="5">
    <location>
        <begin position="109"/>
        <end position="130"/>
    </location>
</feature>
<dbReference type="Proteomes" id="UP000025227">
    <property type="component" value="Unplaced"/>
</dbReference>
<evidence type="ECO:0000313" key="8">
    <source>
        <dbReference type="WBParaSite" id="HCON_00026640-00001"/>
    </source>
</evidence>
<dbReference type="OMA" id="CIAIFAN"/>
<sequence>MFYVRSMSEMNESTLKRTKNLYNFMDSDRKDEIVAGVIMLIISAFGNVVNIAVVILLYRTPSFHNAFGLICASHLIADIGVLLIFSFWAAPAALFDIPDSITESKLGALLGQLAILFWYASTYGHIQVAVNRLLAIRYPFLYLSVFSVRKTKIILVVFWTISAANVFAYFWSTKASKSLNEAEVLRKNINLYVQGCVQTVTFALAVLSFFVLSKFMESKWGIFATTTCVWEIAHAIDGLILIAFHKRFRLVFTLG</sequence>
<dbReference type="OrthoDB" id="5874085at2759"/>
<feature type="transmembrane region" description="Helical" evidence="5">
    <location>
        <begin position="65"/>
        <end position="89"/>
    </location>
</feature>